<dbReference type="Pfam" id="PF02780">
    <property type="entry name" value="Transketolase_C"/>
    <property type="match status" value="1"/>
</dbReference>
<dbReference type="RefSeq" id="WP_114842644.1">
    <property type="nucleotide sequence ID" value="NZ_CP031219.1"/>
</dbReference>
<evidence type="ECO:0000313" key="2">
    <source>
        <dbReference type="EMBL" id="RXK16385.1"/>
    </source>
</evidence>
<sequence>MSNLPRDVFIDIIFDLAKKDKDIYFLSADLGAKALDRFRQELPSQFIHCGISEQNMIDVAAGLSQCGKKVYVYAMAPFVTYRCYEQIKVVIASMNLPVTIIGVGAGYSYDDAGPTHYAIEDISCMRVIPNIEILNPSDEKSTIQAAKVTYEKPKFRYIRIDRKYLPDIYINKNPLDGISEIEKSKDIAILTNGYMFQKAIIVKEKLAKEGINLGLVDIFTIKPLNKEKLKEIAINYNKLIVLEEHFLDGGLGSCVLETLADLEILIPVLRIGIVDKYVFDNGGREYIHKLSGIDINTIIEKIKKFYYKDKE</sequence>
<keyword evidence="3" id="KW-1185">Reference proteome</keyword>
<dbReference type="CDD" id="cd07033">
    <property type="entry name" value="TPP_PYR_DXS_TK_like"/>
    <property type="match status" value="1"/>
</dbReference>
<protein>
    <submittedName>
        <fullName evidence="2">1-deoxy-D-xylulose-5-phosphate synthase</fullName>
    </submittedName>
</protein>
<dbReference type="KEGG" id="amyt:AMYT_2274"/>
<dbReference type="Proteomes" id="UP000290092">
    <property type="component" value="Unassembled WGS sequence"/>
</dbReference>
<evidence type="ECO:0000313" key="3">
    <source>
        <dbReference type="Proteomes" id="UP000290092"/>
    </source>
</evidence>
<dbReference type="InterPro" id="IPR005475">
    <property type="entry name" value="Transketolase-like_Pyr-bd"/>
</dbReference>
<organism evidence="2 3">
    <name type="scientific">Malaciobacter mytili LMG 24559</name>
    <dbReference type="NCBI Taxonomy" id="1032238"/>
    <lineage>
        <taxon>Bacteria</taxon>
        <taxon>Pseudomonadati</taxon>
        <taxon>Campylobacterota</taxon>
        <taxon>Epsilonproteobacteria</taxon>
        <taxon>Campylobacterales</taxon>
        <taxon>Arcobacteraceae</taxon>
        <taxon>Malaciobacter</taxon>
    </lineage>
</organism>
<dbReference type="InterPro" id="IPR009014">
    <property type="entry name" value="Transketo_C/PFOR_II"/>
</dbReference>
<evidence type="ECO:0000259" key="1">
    <source>
        <dbReference type="SMART" id="SM00861"/>
    </source>
</evidence>
<dbReference type="EMBL" id="NXID01000009">
    <property type="protein sequence ID" value="RXK16385.1"/>
    <property type="molecule type" value="Genomic_DNA"/>
</dbReference>
<dbReference type="AlphaFoldDB" id="A0AAX2AIE2"/>
<dbReference type="InterPro" id="IPR033248">
    <property type="entry name" value="Transketolase_C"/>
</dbReference>
<dbReference type="PANTHER" id="PTHR43825:SF1">
    <property type="entry name" value="TRANSKETOLASE-LIKE PYRIMIDINE-BINDING DOMAIN-CONTAINING PROTEIN"/>
    <property type="match status" value="1"/>
</dbReference>
<dbReference type="Pfam" id="PF02779">
    <property type="entry name" value="Transket_pyr"/>
    <property type="match status" value="1"/>
</dbReference>
<reference evidence="2 3" key="1">
    <citation type="submission" date="2017-09" db="EMBL/GenBank/DDBJ databases">
        <title>Genomics of the genus Arcobacter.</title>
        <authorList>
            <person name="Perez-Cataluna A."/>
            <person name="Figueras M.J."/>
            <person name="Salas-Masso N."/>
        </authorList>
    </citation>
    <scope>NUCLEOTIDE SEQUENCE [LARGE SCALE GENOMIC DNA]</scope>
    <source>
        <strain evidence="2 3">CECT 7386</strain>
    </source>
</reference>
<dbReference type="Gene3D" id="3.40.50.920">
    <property type="match status" value="1"/>
</dbReference>
<dbReference type="PANTHER" id="PTHR43825">
    <property type="entry name" value="PYRUVATE DEHYDROGENASE E1 COMPONENT"/>
    <property type="match status" value="1"/>
</dbReference>
<dbReference type="Gene3D" id="3.40.50.970">
    <property type="match status" value="1"/>
</dbReference>
<dbReference type="SUPFAM" id="SSF52518">
    <property type="entry name" value="Thiamin diphosphate-binding fold (THDP-binding)"/>
    <property type="match status" value="1"/>
</dbReference>
<dbReference type="SUPFAM" id="SSF52922">
    <property type="entry name" value="TK C-terminal domain-like"/>
    <property type="match status" value="1"/>
</dbReference>
<dbReference type="SMART" id="SM00861">
    <property type="entry name" value="Transket_pyr"/>
    <property type="match status" value="1"/>
</dbReference>
<proteinExistence type="predicted"/>
<accession>A0AAX2AIE2</accession>
<dbReference type="InterPro" id="IPR029061">
    <property type="entry name" value="THDP-binding"/>
</dbReference>
<gene>
    <name evidence="2" type="ORF">CP985_03545</name>
</gene>
<comment type="caution">
    <text evidence="2">The sequence shown here is derived from an EMBL/GenBank/DDBJ whole genome shotgun (WGS) entry which is preliminary data.</text>
</comment>
<dbReference type="InterPro" id="IPR051157">
    <property type="entry name" value="PDH/Transketolase"/>
</dbReference>
<feature type="domain" description="Transketolase-like pyrimidine-binding" evidence="1">
    <location>
        <begin position="3"/>
        <end position="167"/>
    </location>
</feature>
<name>A0AAX2AIE2_9BACT</name>